<gene>
    <name evidence="2" type="ORF">PECAL_4P03290</name>
</gene>
<evidence type="ECO:0000256" key="1">
    <source>
        <dbReference type="SAM" id="Phobius"/>
    </source>
</evidence>
<dbReference type="Proteomes" id="UP000789595">
    <property type="component" value="Unassembled WGS sequence"/>
</dbReference>
<feature type="non-terminal residue" evidence="2">
    <location>
        <position position="220"/>
    </location>
</feature>
<keyword evidence="3" id="KW-1185">Reference proteome</keyword>
<sequence>MTRPDPAPRAAFFLFDLLFFFLAGASRGRRDRFFVTFVRVEVLGRVPKQVVVVILLFLAALHVRRRLAFRRARRLLRRIRNRTVDVPDARGVRLELSEHVFQHQVVVEPRHGVHELHAARRVPPGGHPLPDRPVRLGLAAADLTRRSRARTSSCWASPSRRPGLPEGFQEVFCMMMNPDLWTLRSRGSDSCRAVACEKAEAPAAASSTRILQHICAARRC</sequence>
<accession>A0A8J2SU74</accession>
<comment type="caution">
    <text evidence="2">The sequence shown here is derived from an EMBL/GenBank/DDBJ whole genome shotgun (WGS) entry which is preliminary data.</text>
</comment>
<dbReference type="EMBL" id="CAKKNE010000004">
    <property type="protein sequence ID" value="CAH0373154.1"/>
    <property type="molecule type" value="Genomic_DNA"/>
</dbReference>
<organism evidence="2 3">
    <name type="scientific">Pelagomonas calceolata</name>
    <dbReference type="NCBI Taxonomy" id="35677"/>
    <lineage>
        <taxon>Eukaryota</taxon>
        <taxon>Sar</taxon>
        <taxon>Stramenopiles</taxon>
        <taxon>Ochrophyta</taxon>
        <taxon>Pelagophyceae</taxon>
        <taxon>Pelagomonadales</taxon>
        <taxon>Pelagomonadaceae</taxon>
        <taxon>Pelagomonas</taxon>
    </lineage>
</organism>
<keyword evidence="1" id="KW-0472">Membrane</keyword>
<evidence type="ECO:0000313" key="2">
    <source>
        <dbReference type="EMBL" id="CAH0373154.1"/>
    </source>
</evidence>
<protein>
    <submittedName>
        <fullName evidence="2">Uncharacterized protein</fullName>
    </submittedName>
</protein>
<keyword evidence="1" id="KW-1133">Transmembrane helix</keyword>
<evidence type="ECO:0000313" key="3">
    <source>
        <dbReference type="Proteomes" id="UP000789595"/>
    </source>
</evidence>
<feature type="transmembrane region" description="Helical" evidence="1">
    <location>
        <begin position="49"/>
        <end position="67"/>
    </location>
</feature>
<dbReference type="AlphaFoldDB" id="A0A8J2SU74"/>
<proteinExistence type="predicted"/>
<keyword evidence="1" id="KW-0812">Transmembrane</keyword>
<reference evidence="2" key="1">
    <citation type="submission" date="2021-11" db="EMBL/GenBank/DDBJ databases">
        <authorList>
            <consortium name="Genoscope - CEA"/>
            <person name="William W."/>
        </authorList>
    </citation>
    <scope>NUCLEOTIDE SEQUENCE</scope>
</reference>
<name>A0A8J2SU74_9STRA</name>